<keyword evidence="4" id="KW-0547">Nucleotide-binding</keyword>
<dbReference type="PANTHER" id="PTHR32309">
    <property type="entry name" value="TYROSINE-PROTEIN KINASE"/>
    <property type="match status" value="1"/>
</dbReference>
<reference evidence="10 11" key="1">
    <citation type="submission" date="2017-02" db="EMBL/GenBank/DDBJ databases">
        <authorList>
            <person name="Peterson S.W."/>
        </authorList>
    </citation>
    <scope>NUCLEOTIDE SEQUENCE [LARGE SCALE GENOMIC DNA]</scope>
    <source>
        <strain evidence="10 11">ATCC 51222</strain>
    </source>
</reference>
<dbReference type="InterPro" id="IPR025669">
    <property type="entry name" value="AAA_dom"/>
</dbReference>
<dbReference type="STRING" id="290054.SAMN02745114_01468"/>
<protein>
    <recommendedName>
        <fullName evidence="2">non-specific protein-tyrosine kinase</fullName>
        <ecNumber evidence="2">2.7.10.2</ecNumber>
    </recommendedName>
</protein>
<dbReference type="NCBIfam" id="TIGR01007">
    <property type="entry name" value="eps_fam"/>
    <property type="match status" value="1"/>
</dbReference>
<dbReference type="OrthoDB" id="9794577at2"/>
<dbReference type="AlphaFoldDB" id="A0A1T4N3E3"/>
<keyword evidence="11" id="KW-1185">Reference proteome</keyword>
<evidence type="ECO:0000313" key="11">
    <source>
        <dbReference type="Proteomes" id="UP000190657"/>
    </source>
</evidence>
<keyword evidence="3" id="KW-0808">Transferase</keyword>
<evidence type="ECO:0000256" key="3">
    <source>
        <dbReference type="ARBA" id="ARBA00022679"/>
    </source>
</evidence>
<dbReference type="InterPro" id="IPR027417">
    <property type="entry name" value="P-loop_NTPase"/>
</dbReference>
<proteinExistence type="inferred from homology"/>
<dbReference type="SUPFAM" id="SSF52540">
    <property type="entry name" value="P-loop containing nucleoside triphosphate hydrolases"/>
    <property type="match status" value="1"/>
</dbReference>
<evidence type="ECO:0000256" key="4">
    <source>
        <dbReference type="ARBA" id="ARBA00022741"/>
    </source>
</evidence>
<dbReference type="CDD" id="cd05387">
    <property type="entry name" value="BY-kinase"/>
    <property type="match status" value="1"/>
</dbReference>
<gene>
    <name evidence="10" type="ORF">SAMN02745114_01468</name>
</gene>
<sequence length="309" mass="33983">MAKKSNKKSAKTNSTSRQLLKDIEMDPSLKFRVEEAYKSIRTNIMFSVMKKGCKTIVISSSTPNEGKTTTTINIAIALAQANQKVLLIDGDLRKPKIHHYFSVPNSPGLTNYLGSKVGSSNRTDLLSVIHATEYENLSVLCSGSIPPNPAEILGSEPMAEFLEEIGNDFDYIIIDTPPINVVSDALPVIRESDGVVLVVRSNQSTHPEVQRAISALEFIDAKILGFVVNFAESGRSKYGYGKYGRYRYGRYKNSYGYGSYGSYGTYGGYGYGSYGYSGYGYGAKGGYDSYGYGGYGYNTPPYDPRQNKR</sequence>
<dbReference type="InterPro" id="IPR005702">
    <property type="entry name" value="Wzc-like_C"/>
</dbReference>
<dbReference type="Pfam" id="PF13614">
    <property type="entry name" value="AAA_31"/>
    <property type="match status" value="1"/>
</dbReference>
<name>A0A1T4N3E3_9FIRM</name>
<evidence type="ECO:0000256" key="2">
    <source>
        <dbReference type="ARBA" id="ARBA00011903"/>
    </source>
</evidence>
<evidence type="ECO:0000256" key="5">
    <source>
        <dbReference type="ARBA" id="ARBA00022777"/>
    </source>
</evidence>
<evidence type="ECO:0000259" key="9">
    <source>
        <dbReference type="Pfam" id="PF13614"/>
    </source>
</evidence>
<dbReference type="PANTHER" id="PTHR32309:SF13">
    <property type="entry name" value="FERRIC ENTEROBACTIN TRANSPORT PROTEIN FEPE"/>
    <property type="match status" value="1"/>
</dbReference>
<dbReference type="FunFam" id="3.40.50.300:FF:000527">
    <property type="entry name" value="Tyrosine-protein kinase etk"/>
    <property type="match status" value="1"/>
</dbReference>
<dbReference type="Proteomes" id="UP000190657">
    <property type="component" value="Unassembled WGS sequence"/>
</dbReference>
<keyword evidence="5" id="KW-0418">Kinase</keyword>
<dbReference type="EMBL" id="FUWW01000018">
    <property type="protein sequence ID" value="SJZ73880.1"/>
    <property type="molecule type" value="Genomic_DNA"/>
</dbReference>
<evidence type="ECO:0000256" key="1">
    <source>
        <dbReference type="ARBA" id="ARBA00007316"/>
    </source>
</evidence>
<evidence type="ECO:0000256" key="7">
    <source>
        <dbReference type="ARBA" id="ARBA00023137"/>
    </source>
</evidence>
<comment type="catalytic activity">
    <reaction evidence="8">
        <text>L-tyrosyl-[protein] + ATP = O-phospho-L-tyrosyl-[protein] + ADP + H(+)</text>
        <dbReference type="Rhea" id="RHEA:10596"/>
        <dbReference type="Rhea" id="RHEA-COMP:10136"/>
        <dbReference type="Rhea" id="RHEA-COMP:20101"/>
        <dbReference type="ChEBI" id="CHEBI:15378"/>
        <dbReference type="ChEBI" id="CHEBI:30616"/>
        <dbReference type="ChEBI" id="CHEBI:46858"/>
        <dbReference type="ChEBI" id="CHEBI:61978"/>
        <dbReference type="ChEBI" id="CHEBI:456216"/>
        <dbReference type="EC" id="2.7.10.2"/>
    </reaction>
</comment>
<keyword evidence="7" id="KW-0829">Tyrosine-protein kinase</keyword>
<organism evidence="10 11">
    <name type="scientific">Eubacterium coprostanoligenes</name>
    <dbReference type="NCBI Taxonomy" id="290054"/>
    <lineage>
        <taxon>Bacteria</taxon>
        <taxon>Bacillati</taxon>
        <taxon>Bacillota</taxon>
        <taxon>Clostridia</taxon>
        <taxon>Eubacteriales</taxon>
        <taxon>Eubacteriaceae</taxon>
        <taxon>Eubacterium</taxon>
    </lineage>
</organism>
<accession>A0A1T4N3E3</accession>
<comment type="similarity">
    <text evidence="1">Belongs to the CpsD/CapB family.</text>
</comment>
<dbReference type="GO" id="GO:0042802">
    <property type="term" value="F:identical protein binding"/>
    <property type="evidence" value="ECO:0007669"/>
    <property type="project" value="UniProtKB-ARBA"/>
</dbReference>
<dbReference type="InterPro" id="IPR050445">
    <property type="entry name" value="Bact_polysacc_biosynth/exp"/>
</dbReference>
<dbReference type="GO" id="GO:0005524">
    <property type="term" value="F:ATP binding"/>
    <property type="evidence" value="ECO:0007669"/>
    <property type="project" value="UniProtKB-KW"/>
</dbReference>
<feature type="domain" description="AAA" evidence="9">
    <location>
        <begin position="54"/>
        <end position="206"/>
    </location>
</feature>
<dbReference type="RefSeq" id="WP_159443433.1">
    <property type="nucleotide sequence ID" value="NZ_FUWW01000018.1"/>
</dbReference>
<dbReference type="EC" id="2.7.10.2" evidence="2"/>
<dbReference type="GO" id="GO:0005886">
    <property type="term" value="C:plasma membrane"/>
    <property type="evidence" value="ECO:0007669"/>
    <property type="project" value="TreeGrafter"/>
</dbReference>
<evidence type="ECO:0000256" key="6">
    <source>
        <dbReference type="ARBA" id="ARBA00022840"/>
    </source>
</evidence>
<keyword evidence="6" id="KW-0067">ATP-binding</keyword>
<evidence type="ECO:0000256" key="8">
    <source>
        <dbReference type="ARBA" id="ARBA00051245"/>
    </source>
</evidence>
<evidence type="ECO:0000313" key="10">
    <source>
        <dbReference type="EMBL" id="SJZ73880.1"/>
    </source>
</evidence>
<dbReference type="Gene3D" id="3.40.50.300">
    <property type="entry name" value="P-loop containing nucleotide triphosphate hydrolases"/>
    <property type="match status" value="1"/>
</dbReference>
<dbReference type="GO" id="GO:0004715">
    <property type="term" value="F:non-membrane spanning protein tyrosine kinase activity"/>
    <property type="evidence" value="ECO:0007669"/>
    <property type="project" value="UniProtKB-EC"/>
</dbReference>